<evidence type="ECO:0000313" key="6">
    <source>
        <dbReference type="EMBL" id="KAK4798713.1"/>
    </source>
</evidence>
<dbReference type="PANTHER" id="PTHR11624">
    <property type="entry name" value="DEHYDROGENASE RELATED"/>
    <property type="match status" value="1"/>
</dbReference>
<dbReference type="PANTHER" id="PTHR11624:SF112">
    <property type="entry name" value="PYRUVATE DEHYDROGENASE E1 COMPONENT SUBUNIT BETA-1, MITOCHONDRIAL"/>
    <property type="match status" value="1"/>
</dbReference>
<dbReference type="InterPro" id="IPR027110">
    <property type="entry name" value="PDHB_mito-type"/>
</dbReference>
<evidence type="ECO:0000313" key="7">
    <source>
        <dbReference type="Proteomes" id="UP001346149"/>
    </source>
</evidence>
<keyword evidence="4" id="KW-0670">Pyruvate</keyword>
<reference evidence="6 7" key="1">
    <citation type="journal article" date="2023" name="Hortic Res">
        <title>Pangenome of water caltrop reveals structural variations and asymmetric subgenome divergence after allopolyploidization.</title>
        <authorList>
            <person name="Zhang X."/>
            <person name="Chen Y."/>
            <person name="Wang L."/>
            <person name="Yuan Y."/>
            <person name="Fang M."/>
            <person name="Shi L."/>
            <person name="Lu R."/>
            <person name="Comes H.P."/>
            <person name="Ma Y."/>
            <person name="Chen Y."/>
            <person name="Huang G."/>
            <person name="Zhou Y."/>
            <person name="Zheng Z."/>
            <person name="Qiu Y."/>
        </authorList>
    </citation>
    <scope>NUCLEOTIDE SEQUENCE [LARGE SCALE GENOMIC DNA]</scope>
    <source>
        <strain evidence="6">F231</strain>
    </source>
</reference>
<comment type="caution">
    <text evidence="6">The sequence shown here is derived from an EMBL/GenBank/DDBJ whole genome shotgun (WGS) entry which is preliminary data.</text>
</comment>
<dbReference type="EC" id="1.2.4.1" evidence="4"/>
<dbReference type="GO" id="GO:0006086">
    <property type="term" value="P:pyruvate decarboxylation to acetyl-CoA"/>
    <property type="evidence" value="ECO:0007669"/>
    <property type="project" value="InterPro"/>
</dbReference>
<evidence type="ECO:0000256" key="3">
    <source>
        <dbReference type="ARBA" id="ARBA00023052"/>
    </source>
</evidence>
<evidence type="ECO:0000256" key="1">
    <source>
        <dbReference type="ARBA" id="ARBA00001964"/>
    </source>
</evidence>
<proteinExistence type="predicted"/>
<dbReference type="GO" id="GO:0004739">
    <property type="term" value="F:pyruvate dehydrogenase (acetyl-transferring) activity"/>
    <property type="evidence" value="ECO:0007669"/>
    <property type="project" value="UniProtKB-UniRule"/>
</dbReference>
<dbReference type="AlphaFoldDB" id="A0AAN7MTK0"/>
<sequence>MLDLSKNLSLLSSLDNCPLCMFFFEDKDVFDCQTKGPQWQLPLYDSWLDCAEDLPVVAAYRSYSSAAKEIAYFYISKGLLEKYGPERILDTPITDVGFTRIGVGAAYYGLKPVVEFMTFNFSMQVSRSSALAFKATGFPISKTAAKLSVGYSLDQIPNDITKKTATSFVIMW</sequence>
<dbReference type="SUPFAM" id="SSF56059">
    <property type="entry name" value="Glutathione synthetase ATP-binding domain-like"/>
    <property type="match status" value="1"/>
</dbReference>
<dbReference type="GO" id="GO:0005524">
    <property type="term" value="F:ATP binding"/>
    <property type="evidence" value="ECO:0007669"/>
    <property type="project" value="InterPro"/>
</dbReference>
<dbReference type="SUPFAM" id="SSF52518">
    <property type="entry name" value="Thiamin diphosphate-binding fold (THDP-binding)"/>
    <property type="match status" value="1"/>
</dbReference>
<evidence type="ECO:0000259" key="5">
    <source>
        <dbReference type="Pfam" id="PF02779"/>
    </source>
</evidence>
<gene>
    <name evidence="6" type="ORF">SAY86_031039</name>
</gene>
<evidence type="ECO:0000256" key="2">
    <source>
        <dbReference type="ARBA" id="ARBA00023002"/>
    </source>
</evidence>
<name>A0AAN7MTK0_TRANT</name>
<keyword evidence="7" id="KW-1185">Reference proteome</keyword>
<comment type="catalytic activity">
    <reaction evidence="4">
        <text>N(6)-[(R)-lipoyl]-L-lysyl-[protein] + pyruvate + H(+) = N(6)-[(R)-S(8)-acetyldihydrolipoyl]-L-lysyl-[protein] + CO2</text>
        <dbReference type="Rhea" id="RHEA:19189"/>
        <dbReference type="Rhea" id="RHEA-COMP:10474"/>
        <dbReference type="Rhea" id="RHEA-COMP:10478"/>
        <dbReference type="ChEBI" id="CHEBI:15361"/>
        <dbReference type="ChEBI" id="CHEBI:15378"/>
        <dbReference type="ChEBI" id="CHEBI:16526"/>
        <dbReference type="ChEBI" id="CHEBI:83099"/>
        <dbReference type="ChEBI" id="CHEBI:83111"/>
        <dbReference type="EC" id="1.2.4.1"/>
    </reaction>
</comment>
<protein>
    <recommendedName>
        <fullName evidence="4">Pyruvate dehydrogenase E1 component subunit beta</fullName>
        <ecNumber evidence="4">1.2.4.1</ecNumber>
    </recommendedName>
</protein>
<feature type="domain" description="Transketolase-like pyrimidine-binding" evidence="5">
    <location>
        <begin position="75"/>
        <end position="127"/>
    </location>
</feature>
<comment type="function">
    <text evidence="4">The pyruvate dehydrogenase complex catalyzes the overall conversion of pyruvate to acetyl-CoA and CO2.</text>
</comment>
<keyword evidence="2 4" id="KW-0560">Oxidoreductase</keyword>
<organism evidence="6 7">
    <name type="scientific">Trapa natans</name>
    <name type="common">Water chestnut</name>
    <dbReference type="NCBI Taxonomy" id="22666"/>
    <lineage>
        <taxon>Eukaryota</taxon>
        <taxon>Viridiplantae</taxon>
        <taxon>Streptophyta</taxon>
        <taxon>Embryophyta</taxon>
        <taxon>Tracheophyta</taxon>
        <taxon>Spermatophyta</taxon>
        <taxon>Magnoliopsida</taxon>
        <taxon>eudicotyledons</taxon>
        <taxon>Gunneridae</taxon>
        <taxon>Pentapetalae</taxon>
        <taxon>rosids</taxon>
        <taxon>malvids</taxon>
        <taxon>Myrtales</taxon>
        <taxon>Lythraceae</taxon>
        <taxon>Trapa</taxon>
    </lineage>
</organism>
<dbReference type="InterPro" id="IPR029061">
    <property type="entry name" value="THDP-binding"/>
</dbReference>
<keyword evidence="3 4" id="KW-0786">Thiamine pyrophosphate</keyword>
<dbReference type="Proteomes" id="UP001346149">
    <property type="component" value="Unassembled WGS sequence"/>
</dbReference>
<evidence type="ECO:0000256" key="4">
    <source>
        <dbReference type="RuleBase" id="RU364074"/>
    </source>
</evidence>
<comment type="cofactor">
    <cofactor evidence="1 4">
        <name>thiamine diphosphate</name>
        <dbReference type="ChEBI" id="CHEBI:58937"/>
    </cofactor>
</comment>
<dbReference type="InterPro" id="IPR005475">
    <property type="entry name" value="Transketolase-like_Pyr-bd"/>
</dbReference>
<dbReference type="EMBL" id="JAXQNO010000005">
    <property type="protein sequence ID" value="KAK4798713.1"/>
    <property type="molecule type" value="Genomic_DNA"/>
</dbReference>
<accession>A0AAN7MTK0</accession>
<dbReference type="Gene3D" id="3.40.50.970">
    <property type="match status" value="1"/>
</dbReference>
<dbReference type="Pfam" id="PF02779">
    <property type="entry name" value="Transket_pyr"/>
    <property type="match status" value="1"/>
</dbReference>